<dbReference type="EnsemblPlants" id="Kaladp0098s0179.1.v1.1">
    <property type="protein sequence ID" value="Kaladp0098s0179.1.v1.1.CDS.1"/>
    <property type="gene ID" value="Kaladp0098s0179.v1.1"/>
</dbReference>
<keyword evidence="3" id="KW-1185">Reference proteome</keyword>
<dbReference type="AlphaFoldDB" id="A0A7N1A4P0"/>
<dbReference type="Proteomes" id="UP000594263">
    <property type="component" value="Unplaced"/>
</dbReference>
<feature type="chain" id="PRO_5029649864" evidence="1">
    <location>
        <begin position="18"/>
        <end position="51"/>
    </location>
</feature>
<evidence type="ECO:0000313" key="2">
    <source>
        <dbReference type="EnsemblPlants" id="Kaladp0098s0179.1.v1.1.CDS.1"/>
    </source>
</evidence>
<evidence type="ECO:0000313" key="3">
    <source>
        <dbReference type="Proteomes" id="UP000594263"/>
    </source>
</evidence>
<reference evidence="2" key="1">
    <citation type="submission" date="2021-01" db="UniProtKB">
        <authorList>
            <consortium name="EnsemblPlants"/>
        </authorList>
    </citation>
    <scope>IDENTIFICATION</scope>
</reference>
<feature type="signal peptide" evidence="1">
    <location>
        <begin position="1"/>
        <end position="17"/>
    </location>
</feature>
<name>A0A7N1A4P0_KALFE</name>
<keyword evidence="1" id="KW-0732">Signal</keyword>
<accession>A0A7N1A4P0</accession>
<proteinExistence type="predicted"/>
<protein>
    <submittedName>
        <fullName evidence="2">Uncharacterized protein</fullName>
    </submittedName>
</protein>
<dbReference type="Gramene" id="Kaladp0098s0179.1.v1.1">
    <property type="protein sequence ID" value="Kaladp0098s0179.1.v1.1.CDS.1"/>
    <property type="gene ID" value="Kaladp0098s0179.v1.1"/>
</dbReference>
<evidence type="ECO:0000256" key="1">
    <source>
        <dbReference type="SAM" id="SignalP"/>
    </source>
</evidence>
<organism evidence="2 3">
    <name type="scientific">Kalanchoe fedtschenkoi</name>
    <name type="common">Lavender scallops</name>
    <name type="synonym">South American air plant</name>
    <dbReference type="NCBI Taxonomy" id="63787"/>
    <lineage>
        <taxon>Eukaryota</taxon>
        <taxon>Viridiplantae</taxon>
        <taxon>Streptophyta</taxon>
        <taxon>Embryophyta</taxon>
        <taxon>Tracheophyta</taxon>
        <taxon>Spermatophyta</taxon>
        <taxon>Magnoliopsida</taxon>
        <taxon>eudicotyledons</taxon>
        <taxon>Gunneridae</taxon>
        <taxon>Pentapetalae</taxon>
        <taxon>Saxifragales</taxon>
        <taxon>Crassulaceae</taxon>
        <taxon>Kalanchoe</taxon>
    </lineage>
</organism>
<sequence>MPSFEVFFMTCARTLLGFSISLNCCNLPSFPNDAGFAAQSTNYHQAFFSQS</sequence>